<evidence type="ECO:0008006" key="4">
    <source>
        <dbReference type="Google" id="ProtNLM"/>
    </source>
</evidence>
<accession>A0A0A3B9J1</accession>
<proteinExistence type="predicted"/>
<feature type="chain" id="PRO_5002008924" description="Lipoprotein" evidence="1">
    <location>
        <begin position="19"/>
        <end position="133"/>
    </location>
</feature>
<evidence type="ECO:0000313" key="2">
    <source>
        <dbReference type="EMBL" id="KGQ70224.1"/>
    </source>
</evidence>
<keyword evidence="3" id="KW-1185">Reference proteome</keyword>
<dbReference type="EMBL" id="JSUM01000012">
    <property type="protein sequence ID" value="KGQ70224.1"/>
    <property type="molecule type" value="Genomic_DNA"/>
</dbReference>
<sequence>MRKIILSSFLLLSGCYMANGSPPASMYWIKNGISLSYEHANYCYEKSKIEALNKKELNKFLYLDDKFNKNPIDMINNHKDEYKEYNNLMNKISLLHRQCFYDLGYRFRAPLYWCLAQDGDNTRICTENMKYRN</sequence>
<evidence type="ECO:0000256" key="1">
    <source>
        <dbReference type="SAM" id="SignalP"/>
    </source>
</evidence>
<organism evidence="2 3">
    <name type="scientific">Chelonobacter oris</name>
    <dbReference type="NCBI Taxonomy" id="505317"/>
    <lineage>
        <taxon>Bacteria</taxon>
        <taxon>Pseudomonadati</taxon>
        <taxon>Pseudomonadota</taxon>
        <taxon>Gammaproteobacteria</taxon>
        <taxon>Pasteurellales</taxon>
        <taxon>Pasteurellaceae</taxon>
        <taxon>Chelonobacter</taxon>
    </lineage>
</organism>
<feature type="signal peptide" evidence="1">
    <location>
        <begin position="1"/>
        <end position="18"/>
    </location>
</feature>
<reference evidence="2 3" key="1">
    <citation type="submission" date="2014-11" db="EMBL/GenBank/DDBJ databases">
        <title>Draft genome sequence of Chelonobacter oris 1662T, associated with respiratory disease in Hermann's Tortoises.</title>
        <authorList>
            <person name="Kudirkiene E."/>
            <person name="Hansen M.J."/>
            <person name="Bojesen A.M."/>
        </authorList>
    </citation>
    <scope>NUCLEOTIDE SEQUENCE [LARGE SCALE GENOMIC DNA]</scope>
    <source>
        <strain evidence="2 3">1662</strain>
    </source>
</reference>
<dbReference type="Proteomes" id="UP000030380">
    <property type="component" value="Unassembled WGS sequence"/>
</dbReference>
<evidence type="ECO:0000313" key="3">
    <source>
        <dbReference type="Proteomes" id="UP000030380"/>
    </source>
</evidence>
<protein>
    <recommendedName>
        <fullName evidence="4">Lipoprotein</fullName>
    </recommendedName>
</protein>
<gene>
    <name evidence="2" type="ORF">OA57_07830</name>
</gene>
<name>A0A0A3B9J1_9PAST</name>
<comment type="caution">
    <text evidence="2">The sequence shown here is derived from an EMBL/GenBank/DDBJ whole genome shotgun (WGS) entry which is preliminary data.</text>
</comment>
<dbReference type="PROSITE" id="PS51257">
    <property type="entry name" value="PROKAR_LIPOPROTEIN"/>
    <property type="match status" value="1"/>
</dbReference>
<dbReference type="AlphaFoldDB" id="A0A0A3B9J1"/>
<keyword evidence="1" id="KW-0732">Signal</keyword>